<dbReference type="EMBL" id="FPKU01000001">
    <property type="protein sequence ID" value="SFZ81291.1"/>
    <property type="molecule type" value="Genomic_DNA"/>
</dbReference>
<sequence length="237" mass="24281">MSNLAHIVETAALLALAYGVGAVVGLLMRRLFAWAAMPQSNAAPAAEAERPDEGQGHSSAPQAADPTATLAAPAEIGADEASSRPSELPGSAVPRLPARSVGSLFGSIEADLASERIIADDDARLDVVKAPGEGAVDPAKPSPVDQLLAELGREGQIAPAFQALEPELDAVLESAAVEARPVLAAHSDDAGSLEQEPVQDGTVDPTVRSETASEHEDAELAAMLAVEGAAPRRRRQG</sequence>
<protein>
    <submittedName>
        <fullName evidence="3">Uncharacterized protein</fullName>
    </submittedName>
</protein>
<feature type="region of interest" description="Disordered" evidence="1">
    <location>
        <begin position="43"/>
        <end position="68"/>
    </location>
</feature>
<proteinExistence type="predicted"/>
<gene>
    <name evidence="3" type="ORF">SAMN02983003_0418</name>
</gene>
<keyword evidence="4" id="KW-1185">Reference proteome</keyword>
<keyword evidence="2" id="KW-0812">Transmembrane</keyword>
<keyword evidence="2" id="KW-0472">Membrane</keyword>
<evidence type="ECO:0000313" key="3">
    <source>
        <dbReference type="EMBL" id="SFZ81291.1"/>
    </source>
</evidence>
<evidence type="ECO:0000256" key="2">
    <source>
        <dbReference type="SAM" id="Phobius"/>
    </source>
</evidence>
<feature type="region of interest" description="Disordered" evidence="1">
    <location>
        <begin position="186"/>
        <end position="218"/>
    </location>
</feature>
<accession>A0A1K2HTS8</accession>
<evidence type="ECO:0000256" key="1">
    <source>
        <dbReference type="SAM" id="MobiDB-lite"/>
    </source>
</evidence>
<feature type="transmembrane region" description="Helical" evidence="2">
    <location>
        <begin position="6"/>
        <end position="28"/>
    </location>
</feature>
<dbReference type="RefSeq" id="WP_072338747.1">
    <property type="nucleotide sequence ID" value="NZ_FPKU01000001.1"/>
</dbReference>
<keyword evidence="2" id="KW-1133">Transmembrane helix</keyword>
<dbReference type="AlphaFoldDB" id="A0A1K2HTS8"/>
<reference evidence="3 4" key="1">
    <citation type="submission" date="2016-11" db="EMBL/GenBank/DDBJ databases">
        <authorList>
            <person name="Jaros S."/>
            <person name="Januszkiewicz K."/>
            <person name="Wedrychowicz H."/>
        </authorList>
    </citation>
    <scope>NUCLEOTIDE SEQUENCE [LARGE SCALE GENOMIC DNA]</scope>
    <source>
        <strain evidence="3 4">ATCC 23634</strain>
    </source>
</reference>
<dbReference type="Proteomes" id="UP000183447">
    <property type="component" value="Unassembled WGS sequence"/>
</dbReference>
<organism evidence="3 4">
    <name type="scientific">Devosia enhydra</name>
    <dbReference type="NCBI Taxonomy" id="665118"/>
    <lineage>
        <taxon>Bacteria</taxon>
        <taxon>Pseudomonadati</taxon>
        <taxon>Pseudomonadota</taxon>
        <taxon>Alphaproteobacteria</taxon>
        <taxon>Hyphomicrobiales</taxon>
        <taxon>Devosiaceae</taxon>
        <taxon>Devosia</taxon>
    </lineage>
</organism>
<name>A0A1K2HTS8_9HYPH</name>
<evidence type="ECO:0000313" key="4">
    <source>
        <dbReference type="Proteomes" id="UP000183447"/>
    </source>
</evidence>